<dbReference type="InterPro" id="IPR005769">
    <property type="entry name" value="PhnE/PtxC"/>
</dbReference>
<evidence type="ECO:0000256" key="3">
    <source>
        <dbReference type="ARBA" id="ARBA00022475"/>
    </source>
</evidence>
<dbReference type="SUPFAM" id="SSF161098">
    <property type="entry name" value="MetI-like"/>
    <property type="match status" value="1"/>
</dbReference>
<dbReference type="EMBL" id="CADCVA010000350">
    <property type="protein sequence ID" value="CAA9440653.1"/>
    <property type="molecule type" value="Genomic_DNA"/>
</dbReference>
<protein>
    <submittedName>
        <fullName evidence="9">Phosphonate ABC transporter permease protein phnE</fullName>
    </submittedName>
</protein>
<dbReference type="Gene3D" id="1.10.3720.10">
    <property type="entry name" value="MetI-like"/>
    <property type="match status" value="1"/>
</dbReference>
<dbReference type="GO" id="GO:0005886">
    <property type="term" value="C:plasma membrane"/>
    <property type="evidence" value="ECO:0007669"/>
    <property type="project" value="UniProtKB-SubCell"/>
</dbReference>
<dbReference type="PROSITE" id="PS50928">
    <property type="entry name" value="ABC_TM1"/>
    <property type="match status" value="1"/>
</dbReference>
<keyword evidence="6 7" id="KW-0472">Membrane</keyword>
<evidence type="ECO:0000256" key="7">
    <source>
        <dbReference type="RuleBase" id="RU363032"/>
    </source>
</evidence>
<feature type="transmembrane region" description="Helical" evidence="7">
    <location>
        <begin position="253"/>
        <end position="272"/>
    </location>
</feature>
<proteinExistence type="inferred from homology"/>
<evidence type="ECO:0000256" key="1">
    <source>
        <dbReference type="ARBA" id="ARBA00004651"/>
    </source>
</evidence>
<evidence type="ECO:0000256" key="4">
    <source>
        <dbReference type="ARBA" id="ARBA00022692"/>
    </source>
</evidence>
<comment type="similarity">
    <text evidence="7">Belongs to the binding-protein-dependent transport system permease family.</text>
</comment>
<comment type="subcellular location">
    <subcellularLocation>
        <location evidence="1 7">Cell membrane</location>
        <topology evidence="1 7">Multi-pass membrane protein</topology>
    </subcellularLocation>
</comment>
<feature type="domain" description="ABC transmembrane type-1" evidence="8">
    <location>
        <begin position="78"/>
        <end position="271"/>
    </location>
</feature>
<dbReference type="CDD" id="cd06261">
    <property type="entry name" value="TM_PBP2"/>
    <property type="match status" value="1"/>
</dbReference>
<keyword evidence="2 7" id="KW-0813">Transport</keyword>
<evidence type="ECO:0000313" key="9">
    <source>
        <dbReference type="EMBL" id="CAA9440653.1"/>
    </source>
</evidence>
<evidence type="ECO:0000256" key="5">
    <source>
        <dbReference type="ARBA" id="ARBA00022989"/>
    </source>
</evidence>
<evidence type="ECO:0000256" key="6">
    <source>
        <dbReference type="ARBA" id="ARBA00023136"/>
    </source>
</evidence>
<keyword evidence="3" id="KW-1003">Cell membrane</keyword>
<feature type="transmembrane region" description="Helical" evidence="7">
    <location>
        <begin position="140"/>
        <end position="163"/>
    </location>
</feature>
<dbReference type="Pfam" id="PF00528">
    <property type="entry name" value="BPD_transp_1"/>
    <property type="match status" value="1"/>
</dbReference>
<dbReference type="AlphaFoldDB" id="A0A6J4QDH3"/>
<gene>
    <name evidence="9" type="ORF">AVDCRST_MAG82-2856</name>
</gene>
<dbReference type="PANTHER" id="PTHR30043:SF1">
    <property type="entry name" value="ABC TRANSPORT SYSTEM PERMEASE PROTEIN P69"/>
    <property type="match status" value="1"/>
</dbReference>
<organism evidence="9">
    <name type="scientific">uncultured Rubrobacteraceae bacterium</name>
    <dbReference type="NCBI Taxonomy" id="349277"/>
    <lineage>
        <taxon>Bacteria</taxon>
        <taxon>Bacillati</taxon>
        <taxon>Actinomycetota</taxon>
        <taxon>Rubrobacteria</taxon>
        <taxon>Rubrobacterales</taxon>
        <taxon>Rubrobacteraceae</taxon>
        <taxon>environmental samples</taxon>
    </lineage>
</organism>
<keyword evidence="4 7" id="KW-0812">Transmembrane</keyword>
<sequence length="280" mass="29366">MASPRTEGPGIGGALPRFSWKTSIAVLVVLGLTGYSAAGTDFDIVELLQGTGAAERFVSEMFPPDLSAATLGATGTGILETFQMSFLGALLGAVVAFPLSALGTQETAPVGASRGERLLRAVPYHLSRMLLNVFRSVPDILWALVFVVALGLGPFPGTLALAVHSAGVLGKLYSETLEAVPARPVQALTATGASDFQAFLFGRLPQAMSGFTSLTLYQWECNIRSATILGFVGAGGIGQEILISMNLFDYPKVATLVGATIVVVLLVDRFSAAIRRRLAY</sequence>
<dbReference type="GO" id="GO:0015416">
    <property type="term" value="F:ABC-type phosphonate transporter activity"/>
    <property type="evidence" value="ECO:0007669"/>
    <property type="project" value="InterPro"/>
</dbReference>
<feature type="transmembrane region" description="Helical" evidence="7">
    <location>
        <begin position="226"/>
        <end position="247"/>
    </location>
</feature>
<accession>A0A6J4QDH3</accession>
<evidence type="ECO:0000259" key="8">
    <source>
        <dbReference type="PROSITE" id="PS50928"/>
    </source>
</evidence>
<keyword evidence="5 7" id="KW-1133">Transmembrane helix</keyword>
<dbReference type="NCBIfam" id="TIGR01097">
    <property type="entry name" value="PhnE"/>
    <property type="match status" value="1"/>
</dbReference>
<dbReference type="InterPro" id="IPR000515">
    <property type="entry name" value="MetI-like"/>
</dbReference>
<dbReference type="InterPro" id="IPR035906">
    <property type="entry name" value="MetI-like_sf"/>
</dbReference>
<name>A0A6J4QDH3_9ACTN</name>
<evidence type="ECO:0000256" key="2">
    <source>
        <dbReference type="ARBA" id="ARBA00022448"/>
    </source>
</evidence>
<reference evidence="9" key="1">
    <citation type="submission" date="2020-02" db="EMBL/GenBank/DDBJ databases">
        <authorList>
            <person name="Meier V. D."/>
        </authorList>
    </citation>
    <scope>NUCLEOTIDE SEQUENCE</scope>
    <source>
        <strain evidence="9">AVDCRST_MAG82</strain>
    </source>
</reference>
<dbReference type="PANTHER" id="PTHR30043">
    <property type="entry name" value="PHOSPHONATES TRANSPORT SYSTEM PERMEASE PROTEIN"/>
    <property type="match status" value="1"/>
</dbReference>